<dbReference type="InterPro" id="IPR014048">
    <property type="entry name" value="MethylDNA_cys_MeTrfase_DNA-bd"/>
</dbReference>
<protein>
    <submittedName>
        <fullName evidence="3">Methylated-DNA-protein-cysteine methyltransferase-like protein</fullName>
    </submittedName>
</protein>
<organism evidence="3 4">
    <name type="scientific">Dysgonomonas alginatilytica</name>
    <dbReference type="NCBI Taxonomy" id="1605892"/>
    <lineage>
        <taxon>Bacteria</taxon>
        <taxon>Pseudomonadati</taxon>
        <taxon>Bacteroidota</taxon>
        <taxon>Bacteroidia</taxon>
        <taxon>Bacteroidales</taxon>
        <taxon>Dysgonomonadaceae</taxon>
        <taxon>Dysgonomonas</taxon>
    </lineage>
</organism>
<feature type="domain" description="Methylated-DNA-[protein]-cysteine S-methyltransferase DNA binding" evidence="2">
    <location>
        <begin position="9"/>
        <end position="91"/>
    </location>
</feature>
<dbReference type="Gene3D" id="1.10.10.10">
    <property type="entry name" value="Winged helix-like DNA-binding domain superfamily/Winged helix DNA-binding domain"/>
    <property type="match status" value="1"/>
</dbReference>
<dbReference type="Proteomes" id="UP000247973">
    <property type="component" value="Unassembled WGS sequence"/>
</dbReference>
<dbReference type="Pfam" id="PF01035">
    <property type="entry name" value="DNA_binding_1"/>
    <property type="match status" value="1"/>
</dbReference>
<evidence type="ECO:0000313" key="3">
    <source>
        <dbReference type="EMBL" id="PXV66768.1"/>
    </source>
</evidence>
<dbReference type="GO" id="GO:0032259">
    <property type="term" value="P:methylation"/>
    <property type="evidence" value="ECO:0007669"/>
    <property type="project" value="UniProtKB-KW"/>
</dbReference>
<dbReference type="GO" id="GO:0008168">
    <property type="term" value="F:methyltransferase activity"/>
    <property type="evidence" value="ECO:0007669"/>
    <property type="project" value="UniProtKB-KW"/>
</dbReference>
<keyword evidence="1" id="KW-0227">DNA damage</keyword>
<dbReference type="EMBL" id="QICL01000004">
    <property type="protein sequence ID" value="PXV66768.1"/>
    <property type="molecule type" value="Genomic_DNA"/>
</dbReference>
<dbReference type="NCBIfam" id="TIGR00589">
    <property type="entry name" value="ogt"/>
    <property type="match status" value="1"/>
</dbReference>
<comment type="caution">
    <text evidence="3">The sequence shown here is derived from an EMBL/GenBank/DDBJ whole genome shotgun (WGS) entry which is preliminary data.</text>
</comment>
<dbReference type="InterPro" id="IPR036217">
    <property type="entry name" value="MethylDNA_cys_MeTrfase_DNAb"/>
</dbReference>
<reference evidence="3 4" key="1">
    <citation type="submission" date="2018-03" db="EMBL/GenBank/DDBJ databases">
        <title>Genomic Encyclopedia of Archaeal and Bacterial Type Strains, Phase II (KMG-II): from individual species to whole genera.</title>
        <authorList>
            <person name="Goeker M."/>
        </authorList>
    </citation>
    <scope>NUCLEOTIDE SEQUENCE [LARGE SCALE GENOMIC DNA]</scope>
    <source>
        <strain evidence="3 4">DSM 100214</strain>
    </source>
</reference>
<keyword evidence="3" id="KW-0489">Methyltransferase</keyword>
<dbReference type="OrthoDB" id="9132167at2"/>
<dbReference type="InterPro" id="IPR036388">
    <property type="entry name" value="WH-like_DNA-bd_sf"/>
</dbReference>
<dbReference type="CDD" id="cd06445">
    <property type="entry name" value="ATase"/>
    <property type="match status" value="1"/>
</dbReference>
<keyword evidence="4" id="KW-1185">Reference proteome</keyword>
<evidence type="ECO:0000259" key="2">
    <source>
        <dbReference type="Pfam" id="PF01035"/>
    </source>
</evidence>
<dbReference type="PANTHER" id="PTHR42942">
    <property type="entry name" value="6-O-METHYLGUANINE DNA METHYLTRANSFERASE"/>
    <property type="match status" value="1"/>
</dbReference>
<dbReference type="InterPro" id="IPR052520">
    <property type="entry name" value="ATL_DNA_repair"/>
</dbReference>
<dbReference type="SUPFAM" id="SSF46767">
    <property type="entry name" value="Methylated DNA-protein cysteine methyltransferase, C-terminal domain"/>
    <property type="match status" value="1"/>
</dbReference>
<proteinExistence type="predicted"/>
<keyword evidence="3" id="KW-0808">Transferase</keyword>
<gene>
    <name evidence="3" type="ORF">CLV62_10428</name>
</gene>
<sequence length="114" mass="12608">MHKIDKEAFVQAVYDIVKTIPSGRATSYGAIAKAVGYYNMPRMVGKVMSQCNSFETGIPAHRVVNSQGILSGRDAFGGSSEMQKLLEAEGVVIVNNKIKNWKTVYWNPLEEINI</sequence>
<name>A0A2V3PTF4_9BACT</name>
<dbReference type="PANTHER" id="PTHR42942:SF1">
    <property type="entry name" value="ALKYLTRANSFERASE-LIKE PROTEIN 1"/>
    <property type="match status" value="1"/>
</dbReference>
<dbReference type="RefSeq" id="WP_110309733.1">
    <property type="nucleotide sequence ID" value="NZ_QICL01000004.1"/>
</dbReference>
<dbReference type="AlphaFoldDB" id="A0A2V3PTF4"/>
<evidence type="ECO:0000313" key="4">
    <source>
        <dbReference type="Proteomes" id="UP000247973"/>
    </source>
</evidence>
<dbReference type="GO" id="GO:0006281">
    <property type="term" value="P:DNA repair"/>
    <property type="evidence" value="ECO:0007669"/>
    <property type="project" value="InterPro"/>
</dbReference>
<evidence type="ECO:0000256" key="1">
    <source>
        <dbReference type="ARBA" id="ARBA00022763"/>
    </source>
</evidence>
<accession>A0A2V3PTF4</accession>